<evidence type="ECO:0008006" key="4">
    <source>
        <dbReference type="Google" id="ProtNLM"/>
    </source>
</evidence>
<dbReference type="AlphaFoldDB" id="A0A1E8QB64"/>
<evidence type="ECO:0000313" key="2">
    <source>
        <dbReference type="EMBL" id="OFJ55676.1"/>
    </source>
</evidence>
<feature type="transmembrane region" description="Helical" evidence="1">
    <location>
        <begin position="54"/>
        <end position="75"/>
    </location>
</feature>
<gene>
    <name evidence="2" type="ORF">BEL07_00205</name>
</gene>
<dbReference type="RefSeq" id="WP_070351103.1">
    <property type="nucleotide sequence ID" value="NZ_CP043474.1"/>
</dbReference>
<dbReference type="Proteomes" id="UP000178953">
    <property type="component" value="Unassembled WGS sequence"/>
</dbReference>
<proteinExistence type="predicted"/>
<reference evidence="2 3" key="1">
    <citation type="submission" date="2016-09" db="EMBL/GenBank/DDBJ databases">
        <title>genome sequence of Mycobacterium sp. 739 SCH.</title>
        <authorList>
            <person name="Greninger A.L."/>
            <person name="Qin X."/>
            <person name="Jerome K."/>
            <person name="Vora S."/>
            <person name="Quinn K."/>
        </authorList>
    </citation>
    <scope>NUCLEOTIDE SEQUENCE [LARGE SCALE GENOMIC DNA]</scope>
    <source>
        <strain evidence="2 3">SCH</strain>
    </source>
</reference>
<keyword evidence="1" id="KW-0472">Membrane</keyword>
<name>A0A1E8QB64_9MYCO</name>
<accession>A0A1E8QB64</accession>
<dbReference type="EMBL" id="MCHX01000001">
    <property type="protein sequence ID" value="OFJ55676.1"/>
    <property type="molecule type" value="Genomic_DNA"/>
</dbReference>
<keyword evidence="1" id="KW-1133">Transmembrane helix</keyword>
<keyword evidence="3" id="KW-1185">Reference proteome</keyword>
<sequence length="188" mass="19255">MTRTALGVDRLVTLLAGIGLVVLGLGAVAWERGALVGGRSVSFDVAHRTAAADWWPWAAGGVGLLLILLGLRWLFAHRPAHRASRVALGTSDGPDRSPSTADAASVASAAAVSLGRNPAVLKASGAATLEKGTPTVTLTATVLAWNGLRAGARAADDTAREVAEMLGDTVAVRTVLRVDAKRRHGTVA</sequence>
<feature type="transmembrane region" description="Helical" evidence="1">
    <location>
        <begin position="12"/>
        <end position="30"/>
    </location>
</feature>
<comment type="caution">
    <text evidence="2">The sequence shown here is derived from an EMBL/GenBank/DDBJ whole genome shotgun (WGS) entry which is preliminary data.</text>
</comment>
<evidence type="ECO:0000313" key="3">
    <source>
        <dbReference type="Proteomes" id="UP000178953"/>
    </source>
</evidence>
<keyword evidence="1" id="KW-0812">Transmembrane</keyword>
<evidence type="ECO:0000256" key="1">
    <source>
        <dbReference type="SAM" id="Phobius"/>
    </source>
</evidence>
<protein>
    <recommendedName>
        <fullName evidence="4">Alkaline shock response membrane anchor protein AmaP</fullName>
    </recommendedName>
</protein>
<organism evidence="2 3">
    <name type="scientific">Mycolicibacterium grossiae</name>
    <dbReference type="NCBI Taxonomy" id="1552759"/>
    <lineage>
        <taxon>Bacteria</taxon>
        <taxon>Bacillati</taxon>
        <taxon>Actinomycetota</taxon>
        <taxon>Actinomycetes</taxon>
        <taxon>Mycobacteriales</taxon>
        <taxon>Mycobacteriaceae</taxon>
        <taxon>Mycolicibacterium</taxon>
    </lineage>
</organism>